<dbReference type="PROSITE" id="PS00522">
    <property type="entry name" value="DNA_POLYMERASE_X"/>
    <property type="match status" value="1"/>
</dbReference>
<keyword evidence="20" id="KW-1185">Reference proteome</keyword>
<keyword evidence="14" id="KW-0539">Nucleus</keyword>
<evidence type="ECO:0000256" key="7">
    <source>
        <dbReference type="ARBA" id="ARBA00022705"/>
    </source>
</evidence>
<evidence type="ECO:0000256" key="2">
    <source>
        <dbReference type="ARBA" id="ARBA00008323"/>
    </source>
</evidence>
<evidence type="ECO:0000256" key="4">
    <source>
        <dbReference type="ARBA" id="ARBA00022634"/>
    </source>
</evidence>
<dbReference type="FunFam" id="1.10.150.110:FF:000005">
    <property type="entry name" value="DNA polymerase POL4"/>
    <property type="match status" value="1"/>
</dbReference>
<dbReference type="GO" id="GO:0003887">
    <property type="term" value="F:DNA-directed DNA polymerase activity"/>
    <property type="evidence" value="ECO:0007669"/>
    <property type="project" value="UniProtKB-KW"/>
</dbReference>
<accession>A0A9P1H3W1</accession>
<dbReference type="PRINTS" id="PR00869">
    <property type="entry name" value="DNAPOLX"/>
</dbReference>
<dbReference type="InterPro" id="IPR028207">
    <property type="entry name" value="DNA_pol_B_palm_palm"/>
</dbReference>
<evidence type="ECO:0000256" key="12">
    <source>
        <dbReference type="ARBA" id="ARBA00023204"/>
    </source>
</evidence>
<feature type="compositionally biased region" description="Basic and acidic residues" evidence="17">
    <location>
        <begin position="757"/>
        <end position="774"/>
    </location>
</feature>
<gene>
    <name evidence="19" type="ORF">PPNO1_LOCUS5889</name>
</gene>
<feature type="compositionally biased region" description="Low complexity" evidence="17">
    <location>
        <begin position="74"/>
        <end position="83"/>
    </location>
</feature>
<evidence type="ECO:0000256" key="6">
    <source>
        <dbReference type="ARBA" id="ARBA00022695"/>
    </source>
</evidence>
<feature type="active site" description="Nucleophile; Schiff-base intermediate with DNA; for 5'-dRP lyase activity" evidence="16">
    <location>
        <position position="513"/>
    </location>
</feature>
<feature type="domain" description="DNA-directed DNA polymerase X" evidence="18">
    <location>
        <begin position="452"/>
        <end position="756"/>
    </location>
</feature>
<keyword evidence="11" id="KW-0238">DNA-binding</keyword>
<keyword evidence="13" id="KW-0456">Lyase</keyword>
<evidence type="ECO:0000256" key="16">
    <source>
        <dbReference type="PIRSR" id="PIRSR622312-50"/>
    </source>
</evidence>
<feature type="region of interest" description="Disordered" evidence="17">
    <location>
        <begin position="755"/>
        <end position="774"/>
    </location>
</feature>
<reference evidence="19" key="1">
    <citation type="submission" date="2022-11" db="EMBL/GenBank/DDBJ databases">
        <authorList>
            <person name="Scott C."/>
            <person name="Bruce N."/>
        </authorList>
    </citation>
    <scope>NUCLEOTIDE SEQUENCE</scope>
</reference>
<dbReference type="InterPro" id="IPR036420">
    <property type="entry name" value="BRCT_dom_sf"/>
</dbReference>
<dbReference type="GO" id="GO:0016829">
    <property type="term" value="F:lyase activity"/>
    <property type="evidence" value="ECO:0007669"/>
    <property type="project" value="UniProtKB-KW"/>
</dbReference>
<dbReference type="Proteomes" id="UP000838763">
    <property type="component" value="Unassembled WGS sequence"/>
</dbReference>
<dbReference type="InterPro" id="IPR002054">
    <property type="entry name" value="DNA-dir_DNA_pol_X"/>
</dbReference>
<feature type="region of interest" description="Disordered" evidence="17">
    <location>
        <begin position="264"/>
        <end position="337"/>
    </location>
</feature>
<dbReference type="SUPFAM" id="SSF81585">
    <property type="entry name" value="PsbU/PolX domain-like"/>
    <property type="match status" value="1"/>
</dbReference>
<dbReference type="CDD" id="cd00141">
    <property type="entry name" value="NT_POLXc"/>
    <property type="match status" value="1"/>
</dbReference>
<dbReference type="InterPro" id="IPR037160">
    <property type="entry name" value="DNA_Pol_thumb_sf"/>
</dbReference>
<keyword evidence="9" id="KW-0227">DNA damage</keyword>
<sequence>MGSESGSQAILEKHKYFHQLDSILGRRAYDADVSSDEDEDDAFDEEEEALRRKCRGFLKDAHAPTRRIATPLNSSQSSLSASQTRPGVPPKRVVSAPLPTTIAIEATPVSEHPRKRAGEAAVIDLTASFVEETPERDYALVTQEDGRCYSPQLGKRLALYILGHEEASNLLRLALFYIPDNDVAPLRRARITKAREHGAAWTRDMAEATHIVVDKHLKFADIAATLETRPTSEDAALVNDEFPLDCISFKHLLNPRQLKYRVAGDPSGVATGEKPEDSTSPGKTTVARKQRDSPPLRHPHANAKIWTHLPNFGTQSQDSGPPPPLEDPGSGAQLDPTRDHIVISDDSQPVPPKEDLVGDELSGYINMMQQYRALPLDDELEDEGGEDDAATTIVASDDDNPGKGSSSEEEELRRKTRRTTSAAAAKRVKKSLKFEERFACNQGGTRDKADECPNARTVEVLQEMCTYYTRMNDTWRTLGYRKAIKTLQRQDSKIRTAEEARLLPNIGDRLALKIEEIVTTDRLQRLEYAHAEPLDAVLQLFLNIYGVGLSQANQWIAQGFRTLDDLRDKAKLTPNQRIGVEALGDFVKSAARRLDPAVELIVGGSYRRGAESSHDIDFIVTKAGTRTTTDLAPFLAKLLARLEADGFIVATLAASRTRTDPSKWHGCCVLPMASPDPQIANPDQATAATTATRNSPIWRRIDFLLVPETEMGAALIYFTGNDIFNRSMRLLASRKGMRLNQRGLYEGVMRGPAARSSQRERWSRAGAKRESLRF</sequence>
<comment type="catalytic activity">
    <reaction evidence="15">
        <text>DNA(n) + a 2'-deoxyribonucleoside 5'-triphosphate = DNA(n+1) + diphosphate</text>
        <dbReference type="Rhea" id="RHEA:22508"/>
        <dbReference type="Rhea" id="RHEA-COMP:17339"/>
        <dbReference type="Rhea" id="RHEA-COMP:17340"/>
        <dbReference type="ChEBI" id="CHEBI:33019"/>
        <dbReference type="ChEBI" id="CHEBI:61560"/>
        <dbReference type="ChEBI" id="CHEBI:173112"/>
        <dbReference type="EC" id="2.7.7.7"/>
    </reaction>
</comment>
<dbReference type="GO" id="GO:0006260">
    <property type="term" value="P:DNA replication"/>
    <property type="evidence" value="ECO:0007669"/>
    <property type="project" value="UniProtKB-KW"/>
</dbReference>
<dbReference type="SMART" id="SM00483">
    <property type="entry name" value="POLXc"/>
    <property type="match status" value="1"/>
</dbReference>
<dbReference type="Pfam" id="PF14716">
    <property type="entry name" value="HHH_8"/>
    <property type="match status" value="1"/>
</dbReference>
<keyword evidence="12" id="KW-0234">DNA repair</keyword>
<dbReference type="Gene3D" id="1.10.150.110">
    <property type="entry name" value="DNA polymerase beta, N-terminal domain-like"/>
    <property type="match status" value="1"/>
</dbReference>
<dbReference type="InterPro" id="IPR022312">
    <property type="entry name" value="DNA_pol_X"/>
</dbReference>
<evidence type="ECO:0000256" key="13">
    <source>
        <dbReference type="ARBA" id="ARBA00023239"/>
    </source>
</evidence>
<keyword evidence="10" id="KW-0239">DNA-directed DNA polymerase</keyword>
<feature type="compositionally biased region" description="Acidic residues" evidence="17">
    <location>
        <begin position="380"/>
        <end position="389"/>
    </location>
</feature>
<dbReference type="SUPFAM" id="SSF47802">
    <property type="entry name" value="DNA polymerase beta, N-terminal domain-like"/>
    <property type="match status" value="1"/>
</dbReference>
<evidence type="ECO:0000256" key="14">
    <source>
        <dbReference type="ARBA" id="ARBA00023242"/>
    </source>
</evidence>
<evidence type="ECO:0000256" key="10">
    <source>
        <dbReference type="ARBA" id="ARBA00022932"/>
    </source>
</evidence>
<dbReference type="PANTHER" id="PTHR11276:SF28">
    <property type="entry name" value="DNA POLYMERASE LAMBDA"/>
    <property type="match status" value="1"/>
</dbReference>
<dbReference type="InterPro" id="IPR019843">
    <property type="entry name" value="DNA_pol-X_BS"/>
</dbReference>
<dbReference type="SUPFAM" id="SSF81301">
    <property type="entry name" value="Nucleotidyltransferase"/>
    <property type="match status" value="1"/>
</dbReference>
<evidence type="ECO:0000313" key="19">
    <source>
        <dbReference type="EMBL" id="CAI4216229.1"/>
    </source>
</evidence>
<dbReference type="Gene3D" id="3.30.210.10">
    <property type="entry name" value="DNA polymerase, thumb domain"/>
    <property type="match status" value="1"/>
</dbReference>
<dbReference type="FunFam" id="1.10.150.20:FF:000010">
    <property type="entry name" value="DNA polymerase lambda"/>
    <property type="match status" value="1"/>
</dbReference>
<dbReference type="EMBL" id="CALLCH030000015">
    <property type="protein sequence ID" value="CAI4216229.1"/>
    <property type="molecule type" value="Genomic_DNA"/>
</dbReference>
<evidence type="ECO:0000313" key="20">
    <source>
        <dbReference type="Proteomes" id="UP000838763"/>
    </source>
</evidence>
<evidence type="ECO:0000256" key="11">
    <source>
        <dbReference type="ARBA" id="ARBA00023125"/>
    </source>
</evidence>
<proteinExistence type="inferred from homology"/>
<dbReference type="Gene3D" id="3.40.50.10190">
    <property type="entry name" value="BRCT domain"/>
    <property type="match status" value="1"/>
</dbReference>
<dbReference type="Gene3D" id="3.30.460.10">
    <property type="entry name" value="Beta Polymerase, domain 2"/>
    <property type="match status" value="1"/>
</dbReference>
<evidence type="ECO:0000256" key="3">
    <source>
        <dbReference type="ARBA" id="ARBA00012417"/>
    </source>
</evidence>
<dbReference type="OrthoDB" id="205514at2759"/>
<organism evidence="19 20">
    <name type="scientific">Parascedosporium putredinis</name>
    <dbReference type="NCBI Taxonomy" id="1442378"/>
    <lineage>
        <taxon>Eukaryota</taxon>
        <taxon>Fungi</taxon>
        <taxon>Dikarya</taxon>
        <taxon>Ascomycota</taxon>
        <taxon>Pezizomycotina</taxon>
        <taxon>Sordariomycetes</taxon>
        <taxon>Hypocreomycetidae</taxon>
        <taxon>Microascales</taxon>
        <taxon>Microascaceae</taxon>
        <taxon>Parascedosporium</taxon>
    </lineage>
</organism>
<evidence type="ECO:0000256" key="17">
    <source>
        <dbReference type="SAM" id="MobiDB-lite"/>
    </source>
</evidence>
<dbReference type="GO" id="GO:0046872">
    <property type="term" value="F:metal ion binding"/>
    <property type="evidence" value="ECO:0007669"/>
    <property type="project" value="UniProtKB-KW"/>
</dbReference>
<dbReference type="GO" id="GO:0006303">
    <property type="term" value="P:double-strand break repair via nonhomologous end joining"/>
    <property type="evidence" value="ECO:0007669"/>
    <property type="project" value="TreeGrafter"/>
</dbReference>
<comment type="caution">
    <text evidence="19">The sequence shown here is derived from an EMBL/GenBank/DDBJ whole genome shotgun (WGS) entry which is preliminary data.</text>
</comment>
<name>A0A9P1H3W1_9PEZI</name>
<dbReference type="InterPro" id="IPR010996">
    <property type="entry name" value="HHH_MUS81"/>
</dbReference>
<dbReference type="Pfam" id="PF14791">
    <property type="entry name" value="DNA_pol_B_thumb"/>
    <property type="match status" value="1"/>
</dbReference>
<evidence type="ECO:0000256" key="8">
    <source>
        <dbReference type="ARBA" id="ARBA00022723"/>
    </source>
</evidence>
<dbReference type="InterPro" id="IPR043519">
    <property type="entry name" value="NT_sf"/>
</dbReference>
<dbReference type="InterPro" id="IPR027421">
    <property type="entry name" value="DNA_pol_lamdba_lyase_dom_sf"/>
</dbReference>
<dbReference type="PANTHER" id="PTHR11276">
    <property type="entry name" value="DNA POLYMERASE TYPE-X FAMILY MEMBER"/>
    <property type="match status" value="1"/>
</dbReference>
<evidence type="ECO:0000256" key="9">
    <source>
        <dbReference type="ARBA" id="ARBA00022763"/>
    </source>
</evidence>
<evidence type="ECO:0000256" key="1">
    <source>
        <dbReference type="ARBA" id="ARBA00004123"/>
    </source>
</evidence>
<evidence type="ECO:0000256" key="15">
    <source>
        <dbReference type="ARBA" id="ARBA00049244"/>
    </source>
</evidence>
<dbReference type="EC" id="2.7.7.7" evidence="3"/>
<evidence type="ECO:0000256" key="5">
    <source>
        <dbReference type="ARBA" id="ARBA00022679"/>
    </source>
</evidence>
<keyword evidence="5" id="KW-0808">Transferase</keyword>
<dbReference type="InterPro" id="IPR002008">
    <property type="entry name" value="DNA_pol_X_beta-like"/>
</dbReference>
<comment type="similarity">
    <text evidence="2">Belongs to the DNA polymerase type-X family.</text>
</comment>
<keyword evidence="7" id="KW-0235">DNA replication</keyword>
<feature type="region of interest" description="Disordered" evidence="17">
    <location>
        <begin position="65"/>
        <end position="94"/>
    </location>
</feature>
<dbReference type="GO" id="GO:0003677">
    <property type="term" value="F:DNA binding"/>
    <property type="evidence" value="ECO:0007669"/>
    <property type="project" value="UniProtKB-KW"/>
</dbReference>
<feature type="region of interest" description="Disordered" evidence="17">
    <location>
        <begin position="380"/>
        <end position="425"/>
    </location>
</feature>
<dbReference type="Pfam" id="PF14792">
    <property type="entry name" value="DNA_pol_B_palm"/>
    <property type="match status" value="1"/>
</dbReference>
<dbReference type="AlphaFoldDB" id="A0A9P1H3W1"/>
<keyword evidence="4" id="KW-0237">DNA synthesis</keyword>
<comment type="subcellular location">
    <subcellularLocation>
        <location evidence="1">Nucleus</location>
    </subcellularLocation>
</comment>
<dbReference type="PRINTS" id="PR00870">
    <property type="entry name" value="DNAPOLXBETA"/>
</dbReference>
<protein>
    <recommendedName>
        <fullName evidence="3">DNA-directed DNA polymerase</fullName>
        <ecNumber evidence="3">2.7.7.7</ecNumber>
    </recommendedName>
</protein>
<dbReference type="GO" id="GO:0005634">
    <property type="term" value="C:nucleus"/>
    <property type="evidence" value="ECO:0007669"/>
    <property type="project" value="UniProtKB-SubCell"/>
</dbReference>
<keyword evidence="6" id="KW-0548">Nucleotidyltransferase</keyword>
<dbReference type="InterPro" id="IPR029398">
    <property type="entry name" value="PolB_thumb"/>
</dbReference>
<keyword evidence="8" id="KW-0479">Metal-binding</keyword>
<evidence type="ECO:0000259" key="18">
    <source>
        <dbReference type="SMART" id="SM00483"/>
    </source>
</evidence>